<protein>
    <recommendedName>
        <fullName evidence="3">DUF2007 domain-containing protein</fullName>
    </recommendedName>
</protein>
<sequence length="68" mass="7516">METVVVKEYSSVTEAYIDRGLLESNGIDSEINGETWAGLYPNMPMVAPVSLIVRTEDEALAKELLKVE</sequence>
<gene>
    <name evidence="1" type="ORF">BN938_0229</name>
</gene>
<dbReference type="KEGG" id="rbc:BN938_0229"/>
<dbReference type="OrthoDB" id="797774at2"/>
<proteinExistence type="predicted"/>
<evidence type="ECO:0008006" key="3">
    <source>
        <dbReference type="Google" id="ProtNLM"/>
    </source>
</evidence>
<evidence type="ECO:0000313" key="1">
    <source>
        <dbReference type="EMBL" id="CDN30335.1"/>
    </source>
</evidence>
<keyword evidence="2" id="KW-1185">Reference proteome</keyword>
<dbReference type="HOGENOM" id="CLU_2789380_0_0_10"/>
<dbReference type="AlphaFoldDB" id="A0A060R627"/>
<accession>A0A060R627</accession>
<organism evidence="1 2">
    <name type="scientific">Mucinivorans hirudinis</name>
    <dbReference type="NCBI Taxonomy" id="1433126"/>
    <lineage>
        <taxon>Bacteria</taxon>
        <taxon>Pseudomonadati</taxon>
        <taxon>Bacteroidota</taxon>
        <taxon>Bacteroidia</taxon>
        <taxon>Bacteroidales</taxon>
        <taxon>Rikenellaceae</taxon>
        <taxon>Mucinivorans</taxon>
    </lineage>
</organism>
<dbReference type="EMBL" id="HG934468">
    <property type="protein sequence ID" value="CDN30335.1"/>
    <property type="molecule type" value="Genomic_DNA"/>
</dbReference>
<dbReference type="STRING" id="1433126.BN938_0229"/>
<reference evidence="1 2" key="1">
    <citation type="journal article" date="2015" name="Genome Announc.">
        <title>Complete Genome Sequence of the Novel Leech Symbiont Mucinivorans hirudinis M3T.</title>
        <authorList>
            <person name="Nelson M.C."/>
            <person name="Bomar L."/>
            <person name="Graf J."/>
        </authorList>
    </citation>
    <scope>NUCLEOTIDE SEQUENCE [LARGE SCALE GENOMIC DNA]</scope>
    <source>
        <strain evidence="2">M3</strain>
    </source>
</reference>
<name>A0A060R627_9BACT</name>
<dbReference type="Proteomes" id="UP000027616">
    <property type="component" value="Chromosome I"/>
</dbReference>
<evidence type="ECO:0000313" key="2">
    <source>
        <dbReference type="Proteomes" id="UP000027616"/>
    </source>
</evidence>